<dbReference type="SUPFAM" id="SSF53254">
    <property type="entry name" value="Phosphoglycerate mutase-like"/>
    <property type="match status" value="1"/>
</dbReference>
<dbReference type="EMBL" id="SODD01000027">
    <property type="protein sequence ID" value="TDW16201.1"/>
    <property type="molecule type" value="Genomic_DNA"/>
</dbReference>
<dbReference type="InterPro" id="IPR051695">
    <property type="entry name" value="Phosphoglycerate_Mutase"/>
</dbReference>
<dbReference type="Pfam" id="PF00300">
    <property type="entry name" value="His_Phos_1"/>
    <property type="match status" value="1"/>
</dbReference>
<dbReference type="GO" id="GO:0045820">
    <property type="term" value="P:negative regulation of glycolytic process"/>
    <property type="evidence" value="ECO:0007669"/>
    <property type="project" value="TreeGrafter"/>
</dbReference>
<name>A0A4R7ZIE4_9FIRM</name>
<feature type="binding site" evidence="3">
    <location>
        <position position="58"/>
    </location>
    <ligand>
        <name>substrate</name>
    </ligand>
</feature>
<dbReference type="InterPro" id="IPR029033">
    <property type="entry name" value="His_PPase_superfam"/>
</dbReference>
<comment type="caution">
    <text evidence="4">The sequence shown here is derived from an EMBL/GenBank/DDBJ whole genome shotgun (WGS) entry which is preliminary data.</text>
</comment>
<dbReference type="PANTHER" id="PTHR46517">
    <property type="entry name" value="FRUCTOSE-2,6-BISPHOSPHATASE TIGAR"/>
    <property type="match status" value="1"/>
</dbReference>
<gene>
    <name evidence="4" type="ORF">EDD63_12728</name>
</gene>
<evidence type="ECO:0000256" key="1">
    <source>
        <dbReference type="ARBA" id="ARBA00022801"/>
    </source>
</evidence>
<reference evidence="4 5" key="1">
    <citation type="submission" date="2019-03" db="EMBL/GenBank/DDBJ databases">
        <title>Genomic Encyclopedia of Type Strains, Phase IV (KMG-IV): sequencing the most valuable type-strain genomes for metagenomic binning, comparative biology and taxonomic classification.</title>
        <authorList>
            <person name="Goeker M."/>
        </authorList>
    </citation>
    <scope>NUCLEOTIDE SEQUENCE [LARGE SCALE GENOMIC DNA]</scope>
    <source>
        <strain evidence="4 5">DSM 28867</strain>
    </source>
</reference>
<dbReference type="Gene3D" id="3.40.50.1240">
    <property type="entry name" value="Phosphoglycerate mutase-like"/>
    <property type="match status" value="1"/>
</dbReference>
<evidence type="ECO:0000313" key="4">
    <source>
        <dbReference type="EMBL" id="TDW16201.1"/>
    </source>
</evidence>
<dbReference type="GO" id="GO:0004331">
    <property type="term" value="F:fructose-2,6-bisphosphate 2-phosphatase activity"/>
    <property type="evidence" value="ECO:0007669"/>
    <property type="project" value="TreeGrafter"/>
</dbReference>
<evidence type="ECO:0000256" key="2">
    <source>
        <dbReference type="PIRSR" id="PIRSR613078-1"/>
    </source>
</evidence>
<organism evidence="4 5">
    <name type="scientific">Breznakia blatticola</name>
    <dbReference type="NCBI Taxonomy" id="1754012"/>
    <lineage>
        <taxon>Bacteria</taxon>
        <taxon>Bacillati</taxon>
        <taxon>Bacillota</taxon>
        <taxon>Erysipelotrichia</taxon>
        <taxon>Erysipelotrichales</taxon>
        <taxon>Erysipelotrichaceae</taxon>
        <taxon>Breznakia</taxon>
    </lineage>
</organism>
<dbReference type="AlphaFoldDB" id="A0A4R7ZIE4"/>
<dbReference type="CDD" id="cd07067">
    <property type="entry name" value="HP_PGM_like"/>
    <property type="match status" value="1"/>
</dbReference>
<accession>A0A4R7ZIE4</accession>
<dbReference type="GO" id="GO:0005829">
    <property type="term" value="C:cytosol"/>
    <property type="evidence" value="ECO:0007669"/>
    <property type="project" value="TreeGrafter"/>
</dbReference>
<feature type="binding site" evidence="3">
    <location>
        <begin position="8"/>
        <end position="15"/>
    </location>
    <ligand>
        <name>substrate</name>
    </ligand>
</feature>
<keyword evidence="5" id="KW-1185">Reference proteome</keyword>
<dbReference type="InterPro" id="IPR013078">
    <property type="entry name" value="His_Pase_superF_clade-1"/>
</dbReference>
<dbReference type="RefSeq" id="WP_134170139.1">
    <property type="nucleotide sequence ID" value="NZ_SODD01000027.1"/>
</dbReference>
<dbReference type="OrthoDB" id="9782128at2"/>
<sequence length="191" mass="21816">MKTLYVVRHGQTYFNVQHRIQGWCDSPLTDKWIKQAKQAHEILKDVNFDTLVCSTSERCCDTMEYIAPNQPYQRSKDLRERWYGEVEGEVYIGAGQQDIYGDTLTSKVGGESAQDVKTRVSYYLQQVCHDRDSQVILAVSSGVSIAYFLETCHMDPSLEAIKETGVGNCCILKLTWGHDMFTLVEIMNQNL</sequence>
<dbReference type="PANTHER" id="PTHR46517:SF1">
    <property type="entry name" value="FRUCTOSE-2,6-BISPHOSPHATASE TIGAR"/>
    <property type="match status" value="1"/>
</dbReference>
<dbReference type="GO" id="GO:0043456">
    <property type="term" value="P:regulation of pentose-phosphate shunt"/>
    <property type="evidence" value="ECO:0007669"/>
    <property type="project" value="TreeGrafter"/>
</dbReference>
<evidence type="ECO:0000256" key="3">
    <source>
        <dbReference type="PIRSR" id="PIRSR613078-2"/>
    </source>
</evidence>
<keyword evidence="1" id="KW-0378">Hydrolase</keyword>
<proteinExistence type="predicted"/>
<feature type="binding site" evidence="3">
    <location>
        <begin position="80"/>
        <end position="83"/>
    </location>
    <ligand>
        <name>substrate</name>
    </ligand>
</feature>
<dbReference type="SMART" id="SM00855">
    <property type="entry name" value="PGAM"/>
    <property type="match status" value="1"/>
</dbReference>
<feature type="active site" description="Tele-phosphohistidine intermediate" evidence="2">
    <location>
        <position position="9"/>
    </location>
</feature>
<evidence type="ECO:0000313" key="5">
    <source>
        <dbReference type="Proteomes" id="UP000294743"/>
    </source>
</evidence>
<protein>
    <submittedName>
        <fullName evidence="4">Putative phosphoglycerate mutase</fullName>
    </submittedName>
</protein>
<dbReference type="Proteomes" id="UP000294743">
    <property type="component" value="Unassembled WGS sequence"/>
</dbReference>
<feature type="active site" description="Proton donor/acceptor" evidence="2">
    <location>
        <position position="80"/>
    </location>
</feature>